<evidence type="ECO:0000256" key="1">
    <source>
        <dbReference type="ARBA" id="ARBA00001971"/>
    </source>
</evidence>
<evidence type="ECO:0000313" key="21">
    <source>
        <dbReference type="Proteomes" id="UP000198346"/>
    </source>
</evidence>
<keyword evidence="7 16" id="KW-0479">Metal-binding</keyword>
<dbReference type="AlphaFoldDB" id="A0A239PJB9"/>
<keyword evidence="6 15" id="KW-0812">Transmembrane</keyword>
<dbReference type="Gene3D" id="2.60.40.420">
    <property type="entry name" value="Cupredoxins - blue copper proteins"/>
    <property type="match status" value="1"/>
</dbReference>
<evidence type="ECO:0000256" key="6">
    <source>
        <dbReference type="ARBA" id="ARBA00022692"/>
    </source>
</evidence>
<keyword evidence="10 17" id="KW-1133">Transmembrane helix</keyword>
<evidence type="ECO:0000256" key="7">
    <source>
        <dbReference type="ARBA" id="ARBA00022723"/>
    </source>
</evidence>
<dbReference type="InterPro" id="IPR045187">
    <property type="entry name" value="CcO_II"/>
</dbReference>
<evidence type="ECO:0000256" key="13">
    <source>
        <dbReference type="ARBA" id="ARBA00024688"/>
    </source>
</evidence>
<dbReference type="InterPro" id="IPR001505">
    <property type="entry name" value="Copper_CuA"/>
</dbReference>
<evidence type="ECO:0000256" key="3">
    <source>
        <dbReference type="ARBA" id="ARBA00007866"/>
    </source>
</evidence>
<keyword evidence="12 17" id="KW-0472">Membrane</keyword>
<dbReference type="EMBL" id="FZQA01000001">
    <property type="protein sequence ID" value="SNT67727.1"/>
    <property type="molecule type" value="Genomic_DNA"/>
</dbReference>
<dbReference type="SUPFAM" id="SSF49503">
    <property type="entry name" value="Cupredoxins"/>
    <property type="match status" value="1"/>
</dbReference>
<dbReference type="SUPFAM" id="SSF81464">
    <property type="entry name" value="Cytochrome c oxidase subunit II-like, transmembrane region"/>
    <property type="match status" value="1"/>
</dbReference>
<keyword evidence="9 15" id="KW-0249">Electron transport</keyword>
<evidence type="ECO:0000259" key="19">
    <source>
        <dbReference type="PROSITE" id="PS50999"/>
    </source>
</evidence>
<dbReference type="PROSITE" id="PS00078">
    <property type="entry name" value="COX2"/>
    <property type="match status" value="1"/>
</dbReference>
<protein>
    <recommendedName>
        <fullName evidence="16">Cytochrome c oxidase subunit 2</fullName>
        <ecNumber evidence="16">7.1.1.9</ecNumber>
    </recommendedName>
</protein>
<feature type="transmembrane region" description="Helical" evidence="17">
    <location>
        <begin position="105"/>
        <end position="127"/>
    </location>
</feature>
<evidence type="ECO:0000256" key="9">
    <source>
        <dbReference type="ARBA" id="ARBA00022982"/>
    </source>
</evidence>
<evidence type="ECO:0000256" key="12">
    <source>
        <dbReference type="ARBA" id="ARBA00023136"/>
    </source>
</evidence>
<feature type="transmembrane region" description="Helical" evidence="17">
    <location>
        <begin position="62"/>
        <end position="84"/>
    </location>
</feature>
<evidence type="ECO:0000256" key="10">
    <source>
        <dbReference type="ARBA" id="ARBA00022989"/>
    </source>
</evidence>
<dbReference type="PANTHER" id="PTHR22888:SF9">
    <property type="entry name" value="CYTOCHROME C OXIDASE SUBUNIT 2"/>
    <property type="match status" value="1"/>
</dbReference>
<dbReference type="PROSITE" id="PS50999">
    <property type="entry name" value="COX2_TM"/>
    <property type="match status" value="1"/>
</dbReference>
<keyword evidence="5 15" id="KW-0679">Respiratory chain</keyword>
<sequence length="392" mass="43244">MTRHIMTRLGRDSISRMVAFGAPAATALAAGGGALAQATDGGVSLQPPNSALAEEVHFFHNVVLMPVITVISLFVLALLLWVIARYNSKANPTPRKFSHNTLVEVVWTVIPILILVYIALFSFDLLYKEDIIPDGKQVVAEGDGATRTFVFKNDFPDSRRVTRNEHLQVFVESNGALRKLRRGDDYRVEGLGEPEIAVALERAPAAGETVFIRGGRSIDMRGDIVLAPAITVKVTGYQWNWSYAYPDFGVEDFFSNMLPEDQTTPDLYRFEVDNRMLVPVGETIRVLTTANDVIHAWTVPAFAIKIDAVPGRINETWFRADREGVYYGQCSEICGVKHSFMPIAVEVVSRDKFEAWVDEQRALAGLDPMFSDDDVKLAEAPAAPGAGETPAE</sequence>
<dbReference type="PANTHER" id="PTHR22888">
    <property type="entry name" value="CYTOCHROME C OXIDASE, SUBUNIT II"/>
    <property type="match status" value="1"/>
</dbReference>
<dbReference type="GO" id="GO:0005507">
    <property type="term" value="F:copper ion binding"/>
    <property type="evidence" value="ECO:0007669"/>
    <property type="project" value="InterPro"/>
</dbReference>
<evidence type="ECO:0000256" key="17">
    <source>
        <dbReference type="SAM" id="Phobius"/>
    </source>
</evidence>
<dbReference type="CDD" id="cd13912">
    <property type="entry name" value="CcO_II_C"/>
    <property type="match status" value="1"/>
</dbReference>
<comment type="subcellular location">
    <subcellularLocation>
        <location evidence="15">Cell membrane</location>
        <topology evidence="15">Multi-pass membrane protein</topology>
    </subcellularLocation>
    <subcellularLocation>
        <location evidence="2">Membrane</location>
        <topology evidence="2">Multi-pass membrane protein</topology>
    </subcellularLocation>
</comment>
<evidence type="ECO:0000256" key="15">
    <source>
        <dbReference type="RuleBase" id="RU000456"/>
    </source>
</evidence>
<dbReference type="GO" id="GO:0004129">
    <property type="term" value="F:cytochrome-c oxidase activity"/>
    <property type="evidence" value="ECO:0007669"/>
    <property type="project" value="UniProtKB-EC"/>
</dbReference>
<keyword evidence="11 16" id="KW-0186">Copper</keyword>
<dbReference type="PRINTS" id="PR01166">
    <property type="entry name" value="CYCOXIDASEII"/>
</dbReference>
<comment type="catalytic activity">
    <reaction evidence="14 16">
        <text>4 Fe(II)-[cytochrome c] + O2 + 8 H(+)(in) = 4 Fe(III)-[cytochrome c] + 2 H2O + 4 H(+)(out)</text>
        <dbReference type="Rhea" id="RHEA:11436"/>
        <dbReference type="Rhea" id="RHEA-COMP:10350"/>
        <dbReference type="Rhea" id="RHEA-COMP:14399"/>
        <dbReference type="ChEBI" id="CHEBI:15377"/>
        <dbReference type="ChEBI" id="CHEBI:15378"/>
        <dbReference type="ChEBI" id="CHEBI:15379"/>
        <dbReference type="ChEBI" id="CHEBI:29033"/>
        <dbReference type="ChEBI" id="CHEBI:29034"/>
        <dbReference type="EC" id="7.1.1.9"/>
    </reaction>
</comment>
<dbReference type="Pfam" id="PF00116">
    <property type="entry name" value="COX2"/>
    <property type="match status" value="1"/>
</dbReference>
<evidence type="ECO:0000313" key="20">
    <source>
        <dbReference type="EMBL" id="SNT67727.1"/>
    </source>
</evidence>
<dbReference type="Gene3D" id="1.10.287.90">
    <property type="match status" value="1"/>
</dbReference>
<accession>A0A239PJB9</accession>
<dbReference type="FunFam" id="2.60.40.420:FF:000001">
    <property type="entry name" value="Cytochrome c oxidase subunit 2"/>
    <property type="match status" value="1"/>
</dbReference>
<evidence type="ECO:0000256" key="2">
    <source>
        <dbReference type="ARBA" id="ARBA00004141"/>
    </source>
</evidence>
<dbReference type="InterPro" id="IPR014222">
    <property type="entry name" value="Cyt_c_oxidase_su2"/>
</dbReference>
<proteinExistence type="inferred from homology"/>
<keyword evidence="21" id="KW-1185">Reference proteome</keyword>
<evidence type="ECO:0000256" key="4">
    <source>
        <dbReference type="ARBA" id="ARBA00022448"/>
    </source>
</evidence>
<evidence type="ECO:0000256" key="8">
    <source>
        <dbReference type="ARBA" id="ARBA00022967"/>
    </source>
</evidence>
<dbReference type="InterPro" id="IPR011759">
    <property type="entry name" value="Cyt_c_oxidase_su2_TM_dom"/>
</dbReference>
<keyword evidence="8" id="KW-1278">Translocase</keyword>
<evidence type="ECO:0000256" key="5">
    <source>
        <dbReference type="ARBA" id="ARBA00022660"/>
    </source>
</evidence>
<comment type="cofactor">
    <cofactor evidence="16">
        <name>Cu cation</name>
        <dbReference type="ChEBI" id="CHEBI:23378"/>
    </cofactor>
    <text evidence="16">Binds a copper A center.</text>
</comment>
<evidence type="ECO:0000259" key="18">
    <source>
        <dbReference type="PROSITE" id="PS50857"/>
    </source>
</evidence>
<dbReference type="NCBIfam" id="TIGR02866">
    <property type="entry name" value="CoxB"/>
    <property type="match status" value="1"/>
</dbReference>
<evidence type="ECO:0000256" key="14">
    <source>
        <dbReference type="ARBA" id="ARBA00047816"/>
    </source>
</evidence>
<dbReference type="RefSeq" id="WP_200815190.1">
    <property type="nucleotide sequence ID" value="NZ_FZQA01000001.1"/>
</dbReference>
<dbReference type="PROSITE" id="PS50857">
    <property type="entry name" value="COX2_CUA"/>
    <property type="match status" value="1"/>
</dbReference>
<feature type="domain" description="Cytochrome oxidase subunit II transmembrane region profile" evidence="19">
    <location>
        <begin position="37"/>
        <end position="133"/>
    </location>
</feature>
<dbReference type="GO" id="GO:0042773">
    <property type="term" value="P:ATP synthesis coupled electron transport"/>
    <property type="evidence" value="ECO:0007669"/>
    <property type="project" value="TreeGrafter"/>
</dbReference>
<feature type="domain" description="Cytochrome oxidase subunit II copper A binding" evidence="18">
    <location>
        <begin position="227"/>
        <end position="359"/>
    </location>
</feature>
<dbReference type="GO" id="GO:0005886">
    <property type="term" value="C:plasma membrane"/>
    <property type="evidence" value="ECO:0007669"/>
    <property type="project" value="UniProtKB-SubCell"/>
</dbReference>
<dbReference type="Proteomes" id="UP000198346">
    <property type="component" value="Unassembled WGS sequence"/>
</dbReference>
<gene>
    <name evidence="20" type="ORF">SAMN06297382_0220</name>
</gene>
<dbReference type="InterPro" id="IPR036257">
    <property type="entry name" value="Cyt_c_oxidase_su2_TM_sf"/>
</dbReference>
<comment type="cofactor">
    <cofactor evidence="1">
        <name>heme</name>
        <dbReference type="ChEBI" id="CHEBI:30413"/>
    </cofactor>
</comment>
<dbReference type="InterPro" id="IPR008972">
    <property type="entry name" value="Cupredoxin"/>
</dbReference>
<dbReference type="GO" id="GO:0016491">
    <property type="term" value="F:oxidoreductase activity"/>
    <property type="evidence" value="ECO:0007669"/>
    <property type="project" value="InterPro"/>
</dbReference>
<evidence type="ECO:0000256" key="11">
    <source>
        <dbReference type="ARBA" id="ARBA00023008"/>
    </source>
</evidence>
<dbReference type="EC" id="7.1.1.9" evidence="16"/>
<dbReference type="InterPro" id="IPR002429">
    <property type="entry name" value="CcO_II-like_C"/>
</dbReference>
<reference evidence="20 21" key="1">
    <citation type="submission" date="2017-07" db="EMBL/GenBank/DDBJ databases">
        <authorList>
            <person name="Sun Z.S."/>
            <person name="Albrecht U."/>
            <person name="Echele G."/>
            <person name="Lee C.C."/>
        </authorList>
    </citation>
    <scope>NUCLEOTIDE SEQUENCE [LARGE SCALE GENOMIC DNA]</scope>
    <source>
        <strain evidence="20 21">CGMCC 1.12710</strain>
    </source>
</reference>
<comment type="similarity">
    <text evidence="3 15">Belongs to the cytochrome c oxidase subunit 2 family.</text>
</comment>
<dbReference type="InterPro" id="IPR034210">
    <property type="entry name" value="CcO_II_C"/>
</dbReference>
<dbReference type="Pfam" id="PF02790">
    <property type="entry name" value="COX2_TM"/>
    <property type="match status" value="1"/>
</dbReference>
<comment type="function">
    <text evidence="13 16">Subunits I and II form the functional core of the enzyme complex. Electrons originating in cytochrome c are transferred via heme a and Cu(A) to the binuclear center formed by heme a3 and Cu(B).</text>
</comment>
<organism evidence="20 21">
    <name type="scientific">Amphiplicatus metriothermophilus</name>
    <dbReference type="NCBI Taxonomy" id="1519374"/>
    <lineage>
        <taxon>Bacteria</taxon>
        <taxon>Pseudomonadati</taxon>
        <taxon>Pseudomonadota</taxon>
        <taxon>Alphaproteobacteria</taxon>
        <taxon>Parvularculales</taxon>
        <taxon>Parvularculaceae</taxon>
        <taxon>Amphiplicatus</taxon>
    </lineage>
</organism>
<name>A0A239PJB9_9PROT</name>
<keyword evidence="4 15" id="KW-0813">Transport</keyword>
<evidence type="ECO:0000256" key="16">
    <source>
        <dbReference type="RuleBase" id="RU004024"/>
    </source>
</evidence>